<dbReference type="EMBL" id="CALNXK010000108">
    <property type="protein sequence ID" value="CAH3157643.1"/>
    <property type="molecule type" value="Genomic_DNA"/>
</dbReference>
<sequence>MKSTQSPIINGCAVKWGGIKLRTNERTNPSEKKTNIGKANEKSDEELYKKEREFQLSSKFPTDTIPVRDNNNDTRYAIECSLEAARLVSKLIPQLQRCKPRKAYETNKGKLILEENQRASTG</sequence>
<accession>A0ABN8Q9X4</accession>
<feature type="region of interest" description="Disordered" evidence="1">
    <location>
        <begin position="23"/>
        <end position="45"/>
    </location>
</feature>
<dbReference type="Proteomes" id="UP001159405">
    <property type="component" value="Unassembled WGS sequence"/>
</dbReference>
<protein>
    <submittedName>
        <fullName evidence="2">Uncharacterized protein</fullName>
    </submittedName>
</protein>
<comment type="caution">
    <text evidence="2">The sequence shown here is derived from an EMBL/GenBank/DDBJ whole genome shotgun (WGS) entry which is preliminary data.</text>
</comment>
<evidence type="ECO:0000313" key="3">
    <source>
        <dbReference type="Proteomes" id="UP001159405"/>
    </source>
</evidence>
<keyword evidence="3" id="KW-1185">Reference proteome</keyword>
<proteinExistence type="predicted"/>
<organism evidence="2 3">
    <name type="scientific">Porites lobata</name>
    <dbReference type="NCBI Taxonomy" id="104759"/>
    <lineage>
        <taxon>Eukaryota</taxon>
        <taxon>Metazoa</taxon>
        <taxon>Cnidaria</taxon>
        <taxon>Anthozoa</taxon>
        <taxon>Hexacorallia</taxon>
        <taxon>Scleractinia</taxon>
        <taxon>Fungiina</taxon>
        <taxon>Poritidae</taxon>
        <taxon>Porites</taxon>
    </lineage>
</organism>
<gene>
    <name evidence="2" type="ORF">PLOB_00002352</name>
</gene>
<evidence type="ECO:0000256" key="1">
    <source>
        <dbReference type="SAM" id="MobiDB-lite"/>
    </source>
</evidence>
<name>A0ABN8Q9X4_9CNID</name>
<reference evidence="2 3" key="1">
    <citation type="submission" date="2022-05" db="EMBL/GenBank/DDBJ databases">
        <authorList>
            <consortium name="Genoscope - CEA"/>
            <person name="William W."/>
        </authorList>
    </citation>
    <scope>NUCLEOTIDE SEQUENCE [LARGE SCALE GENOMIC DNA]</scope>
</reference>
<evidence type="ECO:0000313" key="2">
    <source>
        <dbReference type="EMBL" id="CAH3157643.1"/>
    </source>
</evidence>